<dbReference type="SUPFAM" id="SSF47413">
    <property type="entry name" value="lambda repressor-like DNA-binding domains"/>
    <property type="match status" value="1"/>
</dbReference>
<gene>
    <name evidence="2" type="ORF">ERS132444_00116</name>
</gene>
<evidence type="ECO:0000259" key="1">
    <source>
        <dbReference type="PROSITE" id="PS50943"/>
    </source>
</evidence>
<dbReference type="EMBL" id="FIIF01000001">
    <property type="protein sequence ID" value="CYV42084.1"/>
    <property type="molecule type" value="Genomic_DNA"/>
</dbReference>
<accession>A0A0Z8IUV9</accession>
<dbReference type="Gene3D" id="1.10.260.40">
    <property type="entry name" value="lambda repressor-like DNA-binding domains"/>
    <property type="match status" value="1"/>
</dbReference>
<dbReference type="SMART" id="SM00530">
    <property type="entry name" value="HTH_XRE"/>
    <property type="match status" value="1"/>
</dbReference>
<feature type="domain" description="HTH cro/C1-type" evidence="1">
    <location>
        <begin position="8"/>
        <end position="60"/>
    </location>
</feature>
<dbReference type="Proteomes" id="UP000074825">
    <property type="component" value="Unassembled WGS sequence"/>
</dbReference>
<dbReference type="AlphaFoldDB" id="A0A0Z8IUV9"/>
<protein>
    <submittedName>
        <fullName evidence="2">Repressor-phage associated</fullName>
    </submittedName>
</protein>
<dbReference type="InterPro" id="IPR010982">
    <property type="entry name" value="Lambda_DNA-bd_dom_sf"/>
</dbReference>
<dbReference type="CDD" id="cd00093">
    <property type="entry name" value="HTH_XRE"/>
    <property type="match status" value="1"/>
</dbReference>
<evidence type="ECO:0000313" key="2">
    <source>
        <dbReference type="EMBL" id="CYV42084.1"/>
    </source>
</evidence>
<proteinExistence type="predicted"/>
<organism evidence="2 3">
    <name type="scientific">Streptococcus suis</name>
    <dbReference type="NCBI Taxonomy" id="1307"/>
    <lineage>
        <taxon>Bacteria</taxon>
        <taxon>Bacillati</taxon>
        <taxon>Bacillota</taxon>
        <taxon>Bacilli</taxon>
        <taxon>Lactobacillales</taxon>
        <taxon>Streptococcaceae</taxon>
        <taxon>Streptococcus</taxon>
    </lineage>
</organism>
<dbReference type="Pfam" id="PF12844">
    <property type="entry name" value="HTH_19"/>
    <property type="match status" value="1"/>
</dbReference>
<dbReference type="PROSITE" id="PS50943">
    <property type="entry name" value="HTH_CROC1"/>
    <property type="match status" value="1"/>
</dbReference>
<dbReference type="RefSeq" id="WP_044757975.1">
    <property type="nucleotide sequence ID" value="NZ_CEDN01000105.1"/>
</dbReference>
<name>A0A0Z8IUV9_STRSU</name>
<sequence>MFSTLEKIKELAKKRGISLAKLEESLGYSTNYFYTLKTKAPNAERLAEIANYFNVSTDYLLGRTDNPKLYTTPDGKEVDLSNLQNRVVLFDGKPLSDEDVYKIEQIIKLSIGVTGGENK</sequence>
<reference evidence="2 3" key="1">
    <citation type="submission" date="2016-02" db="EMBL/GenBank/DDBJ databases">
        <authorList>
            <consortium name="Pathogen Informatics"/>
        </authorList>
    </citation>
    <scope>NUCLEOTIDE SEQUENCE [LARGE SCALE GENOMIC DNA]</scope>
    <source>
        <strain evidence="2 3">LSS82</strain>
    </source>
</reference>
<dbReference type="GO" id="GO:0003677">
    <property type="term" value="F:DNA binding"/>
    <property type="evidence" value="ECO:0007669"/>
    <property type="project" value="InterPro"/>
</dbReference>
<dbReference type="InterPro" id="IPR001387">
    <property type="entry name" value="Cro/C1-type_HTH"/>
</dbReference>
<evidence type="ECO:0000313" key="3">
    <source>
        <dbReference type="Proteomes" id="UP000074825"/>
    </source>
</evidence>